<protein>
    <submittedName>
        <fullName evidence="4">Uncharacterized protein</fullName>
    </submittedName>
</protein>
<feature type="region of interest" description="Disordered" evidence="1">
    <location>
        <begin position="428"/>
        <end position="506"/>
    </location>
</feature>
<evidence type="ECO:0000256" key="3">
    <source>
        <dbReference type="SAM" id="SignalP"/>
    </source>
</evidence>
<feature type="signal peptide" evidence="3">
    <location>
        <begin position="1"/>
        <end position="24"/>
    </location>
</feature>
<keyword evidence="2" id="KW-0472">Membrane</keyword>
<proteinExistence type="predicted"/>
<dbReference type="EMBL" id="JAKJXP020000014">
    <property type="protein sequence ID" value="KAK7755306.1"/>
    <property type="molecule type" value="Genomic_DNA"/>
</dbReference>
<reference evidence="4 5" key="1">
    <citation type="submission" date="2024-02" db="EMBL/GenBank/DDBJ databases">
        <title>De novo assembly and annotation of 12 fungi associated with fruit tree decline syndrome in Ontario, Canada.</title>
        <authorList>
            <person name="Sulman M."/>
            <person name="Ellouze W."/>
            <person name="Ilyukhin E."/>
        </authorList>
    </citation>
    <scope>NUCLEOTIDE SEQUENCE [LARGE SCALE GENOMIC DNA]</scope>
    <source>
        <strain evidence="4 5">M11/M66-122</strain>
    </source>
</reference>
<accession>A0AAN9UWS4</accession>
<organism evidence="4 5">
    <name type="scientific">Diatrype stigma</name>
    <dbReference type="NCBI Taxonomy" id="117547"/>
    <lineage>
        <taxon>Eukaryota</taxon>
        <taxon>Fungi</taxon>
        <taxon>Dikarya</taxon>
        <taxon>Ascomycota</taxon>
        <taxon>Pezizomycotina</taxon>
        <taxon>Sordariomycetes</taxon>
        <taxon>Xylariomycetidae</taxon>
        <taxon>Xylariales</taxon>
        <taxon>Diatrypaceae</taxon>
        <taxon>Diatrype</taxon>
    </lineage>
</organism>
<evidence type="ECO:0000256" key="2">
    <source>
        <dbReference type="SAM" id="Phobius"/>
    </source>
</evidence>
<keyword evidence="2" id="KW-0812">Transmembrane</keyword>
<feature type="transmembrane region" description="Helical" evidence="2">
    <location>
        <begin position="399"/>
        <end position="423"/>
    </location>
</feature>
<feature type="chain" id="PRO_5043043675" evidence="3">
    <location>
        <begin position="25"/>
        <end position="506"/>
    </location>
</feature>
<feature type="compositionally biased region" description="Low complexity" evidence="1">
    <location>
        <begin position="364"/>
        <end position="386"/>
    </location>
</feature>
<dbReference type="AlphaFoldDB" id="A0AAN9UWS4"/>
<gene>
    <name evidence="4" type="ORF">SLS62_002813</name>
</gene>
<feature type="compositionally biased region" description="Basic and acidic residues" evidence="1">
    <location>
        <begin position="486"/>
        <end position="497"/>
    </location>
</feature>
<name>A0AAN9UWS4_9PEZI</name>
<evidence type="ECO:0000313" key="5">
    <source>
        <dbReference type="Proteomes" id="UP001320420"/>
    </source>
</evidence>
<evidence type="ECO:0000313" key="4">
    <source>
        <dbReference type="EMBL" id="KAK7755306.1"/>
    </source>
</evidence>
<keyword evidence="2" id="KW-1133">Transmembrane helix</keyword>
<dbReference type="Proteomes" id="UP001320420">
    <property type="component" value="Unassembled WGS sequence"/>
</dbReference>
<comment type="caution">
    <text evidence="4">The sequence shown here is derived from an EMBL/GenBank/DDBJ whole genome shotgun (WGS) entry which is preliminary data.</text>
</comment>
<evidence type="ECO:0000256" key="1">
    <source>
        <dbReference type="SAM" id="MobiDB-lite"/>
    </source>
</evidence>
<feature type="region of interest" description="Disordered" evidence="1">
    <location>
        <begin position="364"/>
        <end position="391"/>
    </location>
</feature>
<keyword evidence="5" id="KW-1185">Reference proteome</keyword>
<dbReference type="SUPFAM" id="SSF89372">
    <property type="entry name" value="Fucose-specific lectin"/>
    <property type="match status" value="1"/>
</dbReference>
<sequence length="506" mass="54368">MGPSSAAWSILLVSIWLLLRPAQCSQVAAWYHEAFGDAAQVVSFDGDTQALSYSLCDGSNPPVFPNNRSATFDLSWAPFVNTNIAAVGYAVNGTKYLAGEVFQCEDSGYYSARGYPSWRITSDFDAPIQKGTGLAVLVLPGDDDDEGGFRVYFKDDYSHTVAVRYLPSEEDWKYDGYISQDQNMAFSVAAGFASNDNITVLNPRNDNVAIEVMTLQGDTWDIDTFPVPLESSNATNETSSGTSFEYDEASLEDYETLEAFESLKARASVVFLSNGTRSIFYVGSDRDLHRIQEGGGEQAGTWAQATPEDRAYWPLADTANANYGYAFDAASDRIWIFYSSNGSMAQVHQSSLDVWETAVALPSGLSSSGSGSGSGDNTTTTTTNRDGPIESGLGAGTRMGIGLGIGVGAAIVLVLAGAAFWVYRRRHSRSAQKQQQPEGPDTGEGDSSKIVYTGSPVGPPGAYGGGGVVYEMSDDGQRYEMSNQGQRHELSADRRVSELPGTQAQK</sequence>
<keyword evidence="3" id="KW-0732">Signal</keyword>